<evidence type="ECO:0000313" key="3">
    <source>
        <dbReference type="EMBL" id="KAK1749319.1"/>
    </source>
</evidence>
<feature type="domain" description="Glycoside hydrolase 131 catalytic N-terminal" evidence="2">
    <location>
        <begin position="39"/>
        <end position="289"/>
    </location>
</feature>
<keyword evidence="1" id="KW-0732">Signal</keyword>
<comment type="caution">
    <text evidence="3">The sequence shown here is derived from an EMBL/GenBank/DDBJ whole genome shotgun (WGS) entry which is preliminary data.</text>
</comment>
<dbReference type="Gene3D" id="2.60.120.1160">
    <property type="match status" value="1"/>
</dbReference>
<dbReference type="PANTHER" id="PTHR34612">
    <property type="entry name" value="GH131_N DOMAIN-CONTAINING PROTEIN"/>
    <property type="match status" value="1"/>
</dbReference>
<dbReference type="AlphaFoldDB" id="A0AAJ0B097"/>
<evidence type="ECO:0000256" key="1">
    <source>
        <dbReference type="SAM" id="SignalP"/>
    </source>
</evidence>
<dbReference type="InterPro" id="IPR041524">
    <property type="entry name" value="GH131_N"/>
</dbReference>
<dbReference type="Proteomes" id="UP001239445">
    <property type="component" value="Unassembled WGS sequence"/>
</dbReference>
<name>A0AAJ0B097_9PEZI</name>
<feature type="chain" id="PRO_5042555635" description="Glycoside hydrolase 131 catalytic N-terminal domain-containing protein" evidence="1">
    <location>
        <begin position="20"/>
        <end position="294"/>
    </location>
</feature>
<dbReference type="EMBL" id="MU839862">
    <property type="protein sequence ID" value="KAK1749319.1"/>
    <property type="molecule type" value="Genomic_DNA"/>
</dbReference>
<reference evidence="3" key="1">
    <citation type="submission" date="2023-06" db="EMBL/GenBank/DDBJ databases">
        <title>Genome-scale phylogeny and comparative genomics of the fungal order Sordariales.</title>
        <authorList>
            <consortium name="Lawrence Berkeley National Laboratory"/>
            <person name="Hensen N."/>
            <person name="Bonometti L."/>
            <person name="Westerberg I."/>
            <person name="Brannstrom I.O."/>
            <person name="Guillou S."/>
            <person name="Cros-Aarteil S."/>
            <person name="Calhoun S."/>
            <person name="Haridas S."/>
            <person name="Kuo A."/>
            <person name="Mondo S."/>
            <person name="Pangilinan J."/>
            <person name="Riley R."/>
            <person name="Labutti K."/>
            <person name="Andreopoulos B."/>
            <person name="Lipzen A."/>
            <person name="Chen C."/>
            <person name="Yanf M."/>
            <person name="Daum C."/>
            <person name="Ng V."/>
            <person name="Clum A."/>
            <person name="Steindorff A."/>
            <person name="Ohm R."/>
            <person name="Martin F."/>
            <person name="Silar P."/>
            <person name="Natvig D."/>
            <person name="Lalanne C."/>
            <person name="Gautier V."/>
            <person name="Ament-Velasquez S.L."/>
            <person name="Kruys A."/>
            <person name="Hutchinson M.I."/>
            <person name="Powell A.J."/>
            <person name="Barry K."/>
            <person name="Miller A.N."/>
            <person name="Grigoriev I.V."/>
            <person name="Debuchy R."/>
            <person name="Gladieux P."/>
            <person name="Thoren M.H."/>
            <person name="Johannesson H."/>
        </authorList>
    </citation>
    <scope>NUCLEOTIDE SEQUENCE</scope>
    <source>
        <strain evidence="3">PSN4</strain>
    </source>
</reference>
<protein>
    <recommendedName>
        <fullName evidence="2">Glycoside hydrolase 131 catalytic N-terminal domain-containing protein</fullName>
    </recommendedName>
</protein>
<gene>
    <name evidence="3" type="ORF">QBC47DRAFT_152967</name>
</gene>
<proteinExistence type="predicted"/>
<evidence type="ECO:0000259" key="2">
    <source>
        <dbReference type="Pfam" id="PF18271"/>
    </source>
</evidence>
<feature type="signal peptide" evidence="1">
    <location>
        <begin position="1"/>
        <end position="19"/>
    </location>
</feature>
<accession>A0AAJ0B097</accession>
<organism evidence="3 4">
    <name type="scientific">Echria macrotheca</name>
    <dbReference type="NCBI Taxonomy" id="438768"/>
    <lineage>
        <taxon>Eukaryota</taxon>
        <taxon>Fungi</taxon>
        <taxon>Dikarya</taxon>
        <taxon>Ascomycota</taxon>
        <taxon>Pezizomycotina</taxon>
        <taxon>Sordariomycetes</taxon>
        <taxon>Sordariomycetidae</taxon>
        <taxon>Sordariales</taxon>
        <taxon>Schizotheciaceae</taxon>
        <taxon>Echria</taxon>
    </lineage>
</organism>
<keyword evidence="4" id="KW-1185">Reference proteome</keyword>
<dbReference type="Pfam" id="PF18271">
    <property type="entry name" value="GH131_N"/>
    <property type="match status" value="1"/>
</dbReference>
<sequence length="294" mass="32268">MLGHTLLGLMVATASLVDARPPPHNVHAVAGNGTVKCPVVFDGRIAKTTVATDFDSYATSKFNAEYVKGKELKWSDIIKFPDVAATPRFDNASTKPFEVTISDKSIFQTQNGFRRAGLQFQGDTNTDSPGSKGVKTLHFSLKWDAQRALNLSHEYLLVWHEAADYSANQFNFEAGTIIGQSLAKDTYKVLNRKNQQIWSTAIDKTAWQNFAITLDFNKNTLQVYYSKDDEPLKSVTSAVSNDNSGNGQYQIGILKKPTGTSDVVNSGFQSRNLNEGLTYGSLFLEDSASSCVSL</sequence>
<evidence type="ECO:0000313" key="4">
    <source>
        <dbReference type="Proteomes" id="UP001239445"/>
    </source>
</evidence>
<dbReference type="PANTHER" id="PTHR34612:SF4">
    <property type="entry name" value="GLYCOSIDE HYDROLASE 131 CATALYTIC N-TERMINAL DOMAIN-CONTAINING PROTEIN"/>
    <property type="match status" value="1"/>
</dbReference>